<keyword evidence="2" id="KW-1185">Reference proteome</keyword>
<dbReference type="Gramene" id="RZC61306">
    <property type="protein sequence ID" value="RZC61306"/>
    <property type="gene ID" value="C5167_023079"/>
</dbReference>
<dbReference type="EMBL" id="CM010719">
    <property type="protein sequence ID" value="RZC61306.1"/>
    <property type="molecule type" value="Genomic_DNA"/>
</dbReference>
<reference evidence="1 2" key="1">
    <citation type="journal article" date="2018" name="Science">
        <title>The opium poppy genome and morphinan production.</title>
        <authorList>
            <person name="Guo L."/>
            <person name="Winzer T."/>
            <person name="Yang X."/>
            <person name="Li Y."/>
            <person name="Ning Z."/>
            <person name="He Z."/>
            <person name="Teodor R."/>
            <person name="Lu Y."/>
            <person name="Bowser T.A."/>
            <person name="Graham I.A."/>
            <person name="Ye K."/>
        </authorList>
    </citation>
    <scope>NUCLEOTIDE SEQUENCE [LARGE SCALE GENOMIC DNA]</scope>
    <source>
        <strain evidence="2">cv. HN1</strain>
        <tissue evidence="1">Leaves</tissue>
    </source>
</reference>
<proteinExistence type="predicted"/>
<protein>
    <submittedName>
        <fullName evidence="1">Uncharacterized protein</fullName>
    </submittedName>
</protein>
<name>A0A4Y7JL60_PAPSO</name>
<organism evidence="1 2">
    <name type="scientific">Papaver somniferum</name>
    <name type="common">Opium poppy</name>
    <dbReference type="NCBI Taxonomy" id="3469"/>
    <lineage>
        <taxon>Eukaryota</taxon>
        <taxon>Viridiplantae</taxon>
        <taxon>Streptophyta</taxon>
        <taxon>Embryophyta</taxon>
        <taxon>Tracheophyta</taxon>
        <taxon>Spermatophyta</taxon>
        <taxon>Magnoliopsida</taxon>
        <taxon>Ranunculales</taxon>
        <taxon>Papaveraceae</taxon>
        <taxon>Papaveroideae</taxon>
        <taxon>Papaver</taxon>
    </lineage>
</organism>
<accession>A0A4Y7JL60</accession>
<sequence length="220" mass="24364">MNYLLKDDMWCASVCEAFLYTVRVALAEVDVSTVAAASVTFLGHIHPRRLVFHSRSFHCRMSSSSERAIHGGWHSNGTTSITEAKLLPLPTKIKPSSSPKNVRNLMLPVSEIIIQGGWYSVGRASITDVGLLPVPKTIKPSMCATSQEPSLEAGFPSSGLHSQNHHHKIITFLSDSHPLRLVFHCWSINCINRGSQSITFTQDYQTIFVTIKNRDALAHL</sequence>
<dbReference type="Proteomes" id="UP000316621">
    <property type="component" value="Chromosome 5"/>
</dbReference>
<dbReference type="AlphaFoldDB" id="A0A4Y7JL60"/>
<gene>
    <name evidence="1" type="ORF">C5167_023079</name>
</gene>
<evidence type="ECO:0000313" key="1">
    <source>
        <dbReference type="EMBL" id="RZC61306.1"/>
    </source>
</evidence>
<evidence type="ECO:0000313" key="2">
    <source>
        <dbReference type="Proteomes" id="UP000316621"/>
    </source>
</evidence>